<feature type="compositionally biased region" description="Low complexity" evidence="1">
    <location>
        <begin position="92"/>
        <end position="106"/>
    </location>
</feature>
<evidence type="ECO:0000313" key="2">
    <source>
        <dbReference type="EMBL" id="KZT51031.1"/>
    </source>
</evidence>
<dbReference type="AlphaFoldDB" id="A0A165CM46"/>
<accession>A0A165CM46</accession>
<dbReference type="InParanoid" id="A0A165CM46"/>
<name>A0A165CM46_9BASI</name>
<gene>
    <name evidence="2" type="ORF">CALCODRAFT_154003</name>
</gene>
<sequence>MVMQKQGIYIYRVDKSGHVQQLILQRPAKTHTFKAANQLNSPSLFSSHNSGRSQPASARARSPPERTARSLSSLGVLPRSGVPHRLPAAYRPAPISTSTPSAASAPLPSPFGSPTPPPSSCARHTRPPCAARAPAARPAAAPAQPARAVSSRQVRGYGGIACGTGVRGCLRGSGGACMLLNIWTGRLLVFKAGRAWLVQNSRSHYGCSMSMCVAWLRDDAYRRAPSVIASRDDVLLWEDRVVLFVRVADPSEDLELIYAAGEIGTSLSLLWFSTSSYAGGGAELPVRCTDGINDRWRLLSLSPIIVEL</sequence>
<protein>
    <submittedName>
        <fullName evidence="2">Uncharacterized protein</fullName>
    </submittedName>
</protein>
<evidence type="ECO:0000256" key="1">
    <source>
        <dbReference type="SAM" id="MobiDB-lite"/>
    </source>
</evidence>
<feature type="region of interest" description="Disordered" evidence="1">
    <location>
        <begin position="40"/>
        <end position="147"/>
    </location>
</feature>
<proteinExistence type="predicted"/>
<feature type="compositionally biased region" description="Pro residues" evidence="1">
    <location>
        <begin position="107"/>
        <end position="119"/>
    </location>
</feature>
<feature type="compositionally biased region" description="Polar residues" evidence="1">
    <location>
        <begin position="40"/>
        <end position="56"/>
    </location>
</feature>
<dbReference type="Proteomes" id="UP000076842">
    <property type="component" value="Unassembled WGS sequence"/>
</dbReference>
<dbReference type="EMBL" id="KV424129">
    <property type="protein sequence ID" value="KZT51031.1"/>
    <property type="molecule type" value="Genomic_DNA"/>
</dbReference>
<feature type="compositionally biased region" description="Low complexity" evidence="1">
    <location>
        <begin position="127"/>
        <end position="147"/>
    </location>
</feature>
<keyword evidence="3" id="KW-1185">Reference proteome</keyword>
<evidence type="ECO:0000313" key="3">
    <source>
        <dbReference type="Proteomes" id="UP000076842"/>
    </source>
</evidence>
<reference evidence="2 3" key="1">
    <citation type="journal article" date="2016" name="Mol. Biol. Evol.">
        <title>Comparative Genomics of Early-Diverging Mushroom-Forming Fungi Provides Insights into the Origins of Lignocellulose Decay Capabilities.</title>
        <authorList>
            <person name="Nagy L.G."/>
            <person name="Riley R."/>
            <person name="Tritt A."/>
            <person name="Adam C."/>
            <person name="Daum C."/>
            <person name="Floudas D."/>
            <person name="Sun H."/>
            <person name="Yadav J.S."/>
            <person name="Pangilinan J."/>
            <person name="Larsson K.H."/>
            <person name="Matsuura K."/>
            <person name="Barry K."/>
            <person name="Labutti K."/>
            <person name="Kuo R."/>
            <person name="Ohm R.A."/>
            <person name="Bhattacharya S.S."/>
            <person name="Shirouzu T."/>
            <person name="Yoshinaga Y."/>
            <person name="Martin F.M."/>
            <person name="Grigoriev I.V."/>
            <person name="Hibbett D.S."/>
        </authorList>
    </citation>
    <scope>NUCLEOTIDE SEQUENCE [LARGE SCALE GENOMIC DNA]</scope>
    <source>
        <strain evidence="2 3">HHB12733</strain>
    </source>
</reference>
<organism evidence="2 3">
    <name type="scientific">Calocera cornea HHB12733</name>
    <dbReference type="NCBI Taxonomy" id="1353952"/>
    <lineage>
        <taxon>Eukaryota</taxon>
        <taxon>Fungi</taxon>
        <taxon>Dikarya</taxon>
        <taxon>Basidiomycota</taxon>
        <taxon>Agaricomycotina</taxon>
        <taxon>Dacrymycetes</taxon>
        <taxon>Dacrymycetales</taxon>
        <taxon>Dacrymycetaceae</taxon>
        <taxon>Calocera</taxon>
    </lineage>
</organism>